<dbReference type="EMBL" id="BMHH01000013">
    <property type="protein sequence ID" value="GGB01056.1"/>
    <property type="molecule type" value="Genomic_DNA"/>
</dbReference>
<evidence type="ECO:0000313" key="2">
    <source>
        <dbReference type="Proteomes" id="UP000646478"/>
    </source>
</evidence>
<keyword evidence="2" id="KW-1185">Reference proteome</keyword>
<sequence length="55" mass="6550">MIIAGVVHVYRRILAFRRKRETYRALCALPENILQDIGWPALDQRADENKRRKDI</sequence>
<gene>
    <name evidence="1" type="ORF">GCM10011491_31500</name>
</gene>
<reference evidence="1" key="1">
    <citation type="journal article" date="2014" name="Int. J. Syst. Evol. Microbiol.">
        <title>Complete genome sequence of Corynebacterium casei LMG S-19264T (=DSM 44701T), isolated from a smear-ripened cheese.</title>
        <authorList>
            <consortium name="US DOE Joint Genome Institute (JGI-PGF)"/>
            <person name="Walter F."/>
            <person name="Albersmeier A."/>
            <person name="Kalinowski J."/>
            <person name="Ruckert C."/>
        </authorList>
    </citation>
    <scope>NUCLEOTIDE SEQUENCE</scope>
    <source>
        <strain evidence="1">CGMCC 1.15082</strain>
    </source>
</reference>
<evidence type="ECO:0000313" key="1">
    <source>
        <dbReference type="EMBL" id="GGB01056.1"/>
    </source>
</evidence>
<proteinExistence type="predicted"/>
<protein>
    <recommendedName>
        <fullName evidence="3">DUF1127 domain-containing protein</fullName>
    </recommendedName>
</protein>
<comment type="caution">
    <text evidence="1">The sequence shown here is derived from an EMBL/GenBank/DDBJ whole genome shotgun (WGS) entry which is preliminary data.</text>
</comment>
<dbReference type="RefSeq" id="WP_188825140.1">
    <property type="nucleotide sequence ID" value="NZ_BMHH01000013.1"/>
</dbReference>
<name>A0A916SIM9_9HYPH</name>
<organism evidence="1 2">
    <name type="scientific">Brucella endophytica</name>
    <dbReference type="NCBI Taxonomy" id="1963359"/>
    <lineage>
        <taxon>Bacteria</taxon>
        <taxon>Pseudomonadati</taxon>
        <taxon>Pseudomonadota</taxon>
        <taxon>Alphaproteobacteria</taxon>
        <taxon>Hyphomicrobiales</taxon>
        <taxon>Brucellaceae</taxon>
        <taxon>Brucella/Ochrobactrum group</taxon>
        <taxon>Brucella</taxon>
    </lineage>
</organism>
<dbReference type="AlphaFoldDB" id="A0A916SIM9"/>
<reference evidence="1" key="2">
    <citation type="submission" date="2020-09" db="EMBL/GenBank/DDBJ databases">
        <authorList>
            <person name="Sun Q."/>
            <person name="Zhou Y."/>
        </authorList>
    </citation>
    <scope>NUCLEOTIDE SEQUENCE</scope>
    <source>
        <strain evidence="1">CGMCC 1.15082</strain>
    </source>
</reference>
<accession>A0A916SIM9</accession>
<evidence type="ECO:0008006" key="3">
    <source>
        <dbReference type="Google" id="ProtNLM"/>
    </source>
</evidence>
<dbReference type="Proteomes" id="UP000646478">
    <property type="component" value="Unassembled WGS sequence"/>
</dbReference>